<gene>
    <name evidence="1" type="ORF">METZ01_LOCUS62168</name>
</gene>
<evidence type="ECO:0000313" key="1">
    <source>
        <dbReference type="EMBL" id="SVA09314.1"/>
    </source>
</evidence>
<feature type="non-terminal residue" evidence="1">
    <location>
        <position position="1"/>
    </location>
</feature>
<accession>A0A381T0W6</accession>
<dbReference type="EMBL" id="UINC01003795">
    <property type="protein sequence ID" value="SVA09314.1"/>
    <property type="molecule type" value="Genomic_DNA"/>
</dbReference>
<protein>
    <submittedName>
        <fullName evidence="1">Uncharacterized protein</fullName>
    </submittedName>
</protein>
<dbReference type="AlphaFoldDB" id="A0A381T0W6"/>
<proteinExistence type="predicted"/>
<feature type="non-terminal residue" evidence="1">
    <location>
        <position position="58"/>
    </location>
</feature>
<name>A0A381T0W6_9ZZZZ</name>
<reference evidence="1" key="1">
    <citation type="submission" date="2018-05" db="EMBL/GenBank/DDBJ databases">
        <authorList>
            <person name="Lanie J.A."/>
            <person name="Ng W.-L."/>
            <person name="Kazmierczak K.M."/>
            <person name="Andrzejewski T.M."/>
            <person name="Davidsen T.M."/>
            <person name="Wayne K.J."/>
            <person name="Tettelin H."/>
            <person name="Glass J.I."/>
            <person name="Rusch D."/>
            <person name="Podicherti R."/>
            <person name="Tsui H.-C.T."/>
            <person name="Winkler M.E."/>
        </authorList>
    </citation>
    <scope>NUCLEOTIDE SEQUENCE</scope>
</reference>
<sequence>MADEKTDLNVTIETDQAEWLAEQAVKFGLPDDSKALRVLITYALEEVDAELIFASENT</sequence>
<organism evidence="1">
    <name type="scientific">marine metagenome</name>
    <dbReference type="NCBI Taxonomy" id="408172"/>
    <lineage>
        <taxon>unclassified sequences</taxon>
        <taxon>metagenomes</taxon>
        <taxon>ecological metagenomes</taxon>
    </lineage>
</organism>